<reference evidence="1 2" key="1">
    <citation type="journal article" date="2011" name="Stand. Genomic Sci.">
        <title>Complete genome sequence of Haliscomenobacter hydrossis type strain (O).</title>
        <authorList>
            <consortium name="US DOE Joint Genome Institute (JGI-PGF)"/>
            <person name="Daligault H."/>
            <person name="Lapidus A."/>
            <person name="Zeytun A."/>
            <person name="Nolan M."/>
            <person name="Lucas S."/>
            <person name="Del Rio T.G."/>
            <person name="Tice H."/>
            <person name="Cheng J.F."/>
            <person name="Tapia R."/>
            <person name="Han C."/>
            <person name="Goodwin L."/>
            <person name="Pitluck S."/>
            <person name="Liolios K."/>
            <person name="Pagani I."/>
            <person name="Ivanova N."/>
            <person name="Huntemann M."/>
            <person name="Mavromatis K."/>
            <person name="Mikhailova N."/>
            <person name="Pati A."/>
            <person name="Chen A."/>
            <person name="Palaniappan K."/>
            <person name="Land M."/>
            <person name="Hauser L."/>
            <person name="Brambilla E.M."/>
            <person name="Rohde M."/>
            <person name="Verbarg S."/>
            <person name="Goker M."/>
            <person name="Bristow J."/>
            <person name="Eisen J.A."/>
            <person name="Markowitz V."/>
            <person name="Hugenholtz P."/>
            <person name="Kyrpides N.C."/>
            <person name="Klenk H.P."/>
            <person name="Woyke T."/>
        </authorList>
    </citation>
    <scope>NUCLEOTIDE SEQUENCE [LARGE SCALE GENOMIC DNA]</scope>
    <source>
        <strain evidence="2">ATCC 27775 / DSM 1100 / LMG 10767 / O</strain>
    </source>
</reference>
<dbReference type="Proteomes" id="UP000008461">
    <property type="component" value="Chromosome"/>
</dbReference>
<dbReference type="HOGENOM" id="CLU_3382155_0_0_10"/>
<proteinExistence type="predicted"/>
<dbReference type="KEGG" id="hhy:Halhy_3206"/>
<protein>
    <submittedName>
        <fullName evidence="1">Uncharacterized protein</fullName>
    </submittedName>
</protein>
<gene>
    <name evidence="1" type="ordered locus">Halhy_3206</name>
</gene>
<name>F4KRX9_HALH1</name>
<evidence type="ECO:0000313" key="1">
    <source>
        <dbReference type="EMBL" id="AEE51066.1"/>
    </source>
</evidence>
<dbReference type="EMBL" id="CP002691">
    <property type="protein sequence ID" value="AEE51066.1"/>
    <property type="molecule type" value="Genomic_DNA"/>
</dbReference>
<accession>F4KRX9</accession>
<sequence length="33" mass="3876">MFFAFTEKTPIRTFSPILLFYGIRTKAFITFVA</sequence>
<reference key="2">
    <citation type="submission" date="2011-04" db="EMBL/GenBank/DDBJ databases">
        <title>Complete sequence of chromosome of Haliscomenobacter hydrossis DSM 1100.</title>
        <authorList>
            <consortium name="US DOE Joint Genome Institute (JGI-PGF)"/>
            <person name="Lucas S."/>
            <person name="Han J."/>
            <person name="Lapidus A."/>
            <person name="Bruce D."/>
            <person name="Goodwin L."/>
            <person name="Pitluck S."/>
            <person name="Peters L."/>
            <person name="Kyrpides N."/>
            <person name="Mavromatis K."/>
            <person name="Ivanova N."/>
            <person name="Ovchinnikova G."/>
            <person name="Pagani I."/>
            <person name="Daligault H."/>
            <person name="Detter J.C."/>
            <person name="Han C."/>
            <person name="Land M."/>
            <person name="Hauser L."/>
            <person name="Markowitz V."/>
            <person name="Cheng J.-F."/>
            <person name="Hugenholtz P."/>
            <person name="Woyke T."/>
            <person name="Wu D."/>
            <person name="Verbarg S."/>
            <person name="Frueling A."/>
            <person name="Brambilla E."/>
            <person name="Klenk H.-P."/>
            <person name="Eisen J.A."/>
        </authorList>
    </citation>
    <scope>NUCLEOTIDE SEQUENCE</scope>
    <source>
        <strain>DSM 1100</strain>
    </source>
</reference>
<organism evidence="1 2">
    <name type="scientific">Haliscomenobacter hydrossis (strain ATCC 27775 / DSM 1100 / LMG 10767 / O)</name>
    <dbReference type="NCBI Taxonomy" id="760192"/>
    <lineage>
        <taxon>Bacteria</taxon>
        <taxon>Pseudomonadati</taxon>
        <taxon>Bacteroidota</taxon>
        <taxon>Saprospiria</taxon>
        <taxon>Saprospirales</taxon>
        <taxon>Haliscomenobacteraceae</taxon>
        <taxon>Haliscomenobacter</taxon>
    </lineage>
</organism>
<dbReference type="AlphaFoldDB" id="F4KRX9"/>
<keyword evidence="2" id="KW-1185">Reference proteome</keyword>
<evidence type="ECO:0000313" key="2">
    <source>
        <dbReference type="Proteomes" id="UP000008461"/>
    </source>
</evidence>